<sequence length="311" mass="36815">MRTFYQKIIQRIFGYIVFLICFIILYLSNTFSWFVSLNGLLQVLLFISLVCIPAYLTKRMSYVDIGWPWGLVLIGVLVLVLGEGYWLRKCIVSGMYLFAGLRMGIGSLVLLRKGHLDTELSRYKYQRKRWKKAGYTNIDLSLQYEIMLQCFANVTFLAIPAILQAFNPQEFLSPLEILGYLLWLVFFGVEHFADIQKQQFSKKAFLENRKKQVCNVGLWKYSRHPNYFAEWMVWNSLILSSLSSLFYFYLVERNLIWLGLLVSLFYLSIIMYKTLVYYTGAIPSEYYSLKKRPDYKKYKKNTNMFFPRIIN</sequence>
<evidence type="ECO:0008006" key="3">
    <source>
        <dbReference type="Google" id="ProtNLM"/>
    </source>
</evidence>
<name>A0A381PZD3_9ZZZZ</name>
<organism evidence="2">
    <name type="scientific">marine metagenome</name>
    <dbReference type="NCBI Taxonomy" id="408172"/>
    <lineage>
        <taxon>unclassified sequences</taxon>
        <taxon>metagenomes</taxon>
        <taxon>ecological metagenomes</taxon>
    </lineage>
</organism>
<dbReference type="Pfam" id="PF06966">
    <property type="entry name" value="DUF1295"/>
    <property type="match status" value="1"/>
</dbReference>
<proteinExistence type="predicted"/>
<evidence type="ECO:0000313" key="2">
    <source>
        <dbReference type="EMBL" id="SUZ72034.1"/>
    </source>
</evidence>
<dbReference type="EMBL" id="UINC01001140">
    <property type="protein sequence ID" value="SUZ72034.1"/>
    <property type="molecule type" value="Genomic_DNA"/>
</dbReference>
<protein>
    <recommendedName>
        <fullName evidence="3">Steroid 5-alpha reductase C-terminal domain-containing protein</fullName>
    </recommendedName>
</protein>
<dbReference type="AlphaFoldDB" id="A0A381PZD3"/>
<dbReference type="GO" id="GO:0016020">
    <property type="term" value="C:membrane"/>
    <property type="evidence" value="ECO:0007669"/>
    <property type="project" value="TreeGrafter"/>
</dbReference>
<feature type="transmembrane region" description="Helical" evidence="1">
    <location>
        <begin position="255"/>
        <end position="272"/>
    </location>
</feature>
<accession>A0A381PZD3</accession>
<feature type="transmembrane region" description="Helical" evidence="1">
    <location>
        <begin position="93"/>
        <end position="111"/>
    </location>
</feature>
<dbReference type="InterPro" id="IPR010721">
    <property type="entry name" value="UstE-like"/>
</dbReference>
<evidence type="ECO:0000256" key="1">
    <source>
        <dbReference type="SAM" id="Phobius"/>
    </source>
</evidence>
<feature type="transmembrane region" description="Helical" evidence="1">
    <location>
        <begin position="12"/>
        <end position="34"/>
    </location>
</feature>
<feature type="transmembrane region" description="Helical" evidence="1">
    <location>
        <begin position="40"/>
        <end position="57"/>
    </location>
</feature>
<reference evidence="2" key="1">
    <citation type="submission" date="2018-05" db="EMBL/GenBank/DDBJ databases">
        <authorList>
            <person name="Lanie J.A."/>
            <person name="Ng W.-L."/>
            <person name="Kazmierczak K.M."/>
            <person name="Andrzejewski T.M."/>
            <person name="Davidsen T.M."/>
            <person name="Wayne K.J."/>
            <person name="Tettelin H."/>
            <person name="Glass J.I."/>
            <person name="Rusch D."/>
            <person name="Podicherti R."/>
            <person name="Tsui H.-C.T."/>
            <person name="Winkler M.E."/>
        </authorList>
    </citation>
    <scope>NUCLEOTIDE SEQUENCE</scope>
</reference>
<keyword evidence="1" id="KW-1133">Transmembrane helix</keyword>
<dbReference type="PANTHER" id="PTHR32251:SF23">
    <property type="entry name" value="3-OXO-5-ALPHA-STEROID 4-DEHYDROGENASE (DUF1295)"/>
    <property type="match status" value="1"/>
</dbReference>
<feature type="transmembrane region" description="Helical" evidence="1">
    <location>
        <begin position="177"/>
        <end position="193"/>
    </location>
</feature>
<dbReference type="Gene3D" id="1.20.120.1630">
    <property type="match status" value="1"/>
</dbReference>
<keyword evidence="1" id="KW-0472">Membrane</keyword>
<keyword evidence="1" id="KW-0812">Transmembrane</keyword>
<feature type="transmembrane region" description="Helical" evidence="1">
    <location>
        <begin position="228"/>
        <end position="249"/>
    </location>
</feature>
<dbReference type="PANTHER" id="PTHR32251">
    <property type="entry name" value="3-OXO-5-ALPHA-STEROID 4-DEHYDROGENASE"/>
    <property type="match status" value="1"/>
</dbReference>
<feature type="transmembrane region" description="Helical" evidence="1">
    <location>
        <begin position="146"/>
        <end position="165"/>
    </location>
</feature>
<gene>
    <name evidence="2" type="ORF">METZ01_LOCUS24888</name>
</gene>
<feature type="transmembrane region" description="Helical" evidence="1">
    <location>
        <begin position="69"/>
        <end position="87"/>
    </location>
</feature>